<keyword evidence="1" id="KW-0732">Signal</keyword>
<proteinExistence type="predicted"/>
<dbReference type="GO" id="GO:0005576">
    <property type="term" value="C:extracellular region"/>
    <property type="evidence" value="ECO:0007669"/>
    <property type="project" value="TreeGrafter"/>
</dbReference>
<dbReference type="EMBL" id="KE384727">
    <property type="protein sequence ID" value="KJK81177.1"/>
    <property type="molecule type" value="Genomic_DNA"/>
</dbReference>
<organism evidence="2 3">
    <name type="scientific">Metarhizium anisopliae BRIP 53293</name>
    <dbReference type="NCBI Taxonomy" id="1291518"/>
    <lineage>
        <taxon>Eukaryota</taxon>
        <taxon>Fungi</taxon>
        <taxon>Dikarya</taxon>
        <taxon>Ascomycota</taxon>
        <taxon>Pezizomycotina</taxon>
        <taxon>Sordariomycetes</taxon>
        <taxon>Hypocreomycetidae</taxon>
        <taxon>Hypocreales</taxon>
        <taxon>Clavicipitaceae</taxon>
        <taxon>Metarhizium</taxon>
    </lineage>
</organism>
<sequence length="429" mass="46531">MKASARSVILAMLASTSTAERFIAPNAQSLAAVDAPLAVSMEEMKSVKIAEREQDIAKGVFDEGRYKLQLATPCSNGKAGEYSCKSVDLKGFLRHEDLGSQTRAGNDVWGWTSSTGREFGIVGQTDGSAFVEILKDGSLVSLGRLPTQTDSSTWRDMKVIGDHVYIGSEAPNHGLQIFDLTKLLTNNIIYAVGTARNGKCKAGLWMVDVSDPKNPKDAGCAGADGYVHDAQCVTYNGPDTAHKGKEICFGYNEDTLTIYDLSVRSSPKILSRTPYQGATYTHQGWTTGPDHRYLLLDDELDEQRQNGAAADGRTTTYIVDAADLSKPVFTGYYKSPAKAIDHNQYVIDGLSYMSNYASGLRVVNVTSVAQDNTGAGFEEVAFFDVRPEDDAVGGETVFKGAWSVYPYFQSGHILVNSIERGIFSVKLTL</sequence>
<gene>
    <name evidence="2" type="ORF">H634G_03711</name>
</gene>
<reference evidence="3" key="1">
    <citation type="journal article" date="2014" name="BMC Genomics">
        <title>The genome sequence of the biocontrol fungus Metarhizium anisopliae and comparative genomics of Metarhizium species.</title>
        <authorList>
            <person name="Pattemore J.A."/>
            <person name="Hane J.K."/>
            <person name="Williams A.H."/>
            <person name="Wilson B.A."/>
            <person name="Stodart B.J."/>
            <person name="Ash G.J."/>
        </authorList>
    </citation>
    <scope>NUCLEOTIDE SEQUENCE [LARGE SCALE GENOMIC DNA]</scope>
    <source>
        <strain evidence="3">BRIP 53293</strain>
    </source>
</reference>
<dbReference type="PANTHER" id="PTHR38787:SF3">
    <property type="entry name" value="REGULATORY P DOMAIN-CONTAINING PROTEIN"/>
    <property type="match status" value="1"/>
</dbReference>
<feature type="chain" id="PRO_5002341891" description="Regulatory P domain-containing protein" evidence="1">
    <location>
        <begin position="20"/>
        <end position="429"/>
    </location>
</feature>
<dbReference type="Proteomes" id="UP000054544">
    <property type="component" value="Unassembled WGS sequence"/>
</dbReference>
<protein>
    <recommendedName>
        <fullName evidence="4">Regulatory P domain-containing protein</fullName>
    </recommendedName>
</protein>
<name>A0A0D9P4H7_METAN</name>
<dbReference type="STRING" id="1291518.A0A0D9P4H7"/>
<evidence type="ECO:0000313" key="2">
    <source>
        <dbReference type="EMBL" id="KJK81177.1"/>
    </source>
</evidence>
<dbReference type="PANTHER" id="PTHR38787">
    <property type="entry name" value="REGULATORY P DOMAIN-CONTAINING PROTEIN"/>
    <property type="match status" value="1"/>
</dbReference>
<evidence type="ECO:0000256" key="1">
    <source>
        <dbReference type="SAM" id="SignalP"/>
    </source>
</evidence>
<feature type="signal peptide" evidence="1">
    <location>
        <begin position="1"/>
        <end position="19"/>
    </location>
</feature>
<dbReference type="InterPro" id="IPR027589">
    <property type="entry name" value="Choice_anch_B"/>
</dbReference>
<dbReference type="NCBIfam" id="TIGR04312">
    <property type="entry name" value="choice_anch_B"/>
    <property type="match status" value="2"/>
</dbReference>
<accession>A0A0D9P4H7</accession>
<evidence type="ECO:0008006" key="4">
    <source>
        <dbReference type="Google" id="ProtNLM"/>
    </source>
</evidence>
<evidence type="ECO:0000313" key="3">
    <source>
        <dbReference type="Proteomes" id="UP000054544"/>
    </source>
</evidence>
<dbReference type="AlphaFoldDB" id="A0A0D9P4H7"/>
<keyword evidence="3" id="KW-1185">Reference proteome</keyword>
<dbReference type="OrthoDB" id="2099887at2759"/>